<gene>
    <name evidence="1" type="primary">20</name>
    <name evidence="1" type="ORF">SEA_BURTON_20</name>
</gene>
<proteinExistence type="predicted"/>
<dbReference type="EMBL" id="MW712732">
    <property type="protein sequence ID" value="QWY81035.1"/>
    <property type="molecule type" value="Genomic_DNA"/>
</dbReference>
<evidence type="ECO:0008006" key="3">
    <source>
        <dbReference type="Google" id="ProtNLM"/>
    </source>
</evidence>
<dbReference type="Proteomes" id="UP000693687">
    <property type="component" value="Segment"/>
</dbReference>
<evidence type="ECO:0000313" key="1">
    <source>
        <dbReference type="EMBL" id="QWY81035.1"/>
    </source>
</evidence>
<reference evidence="1" key="1">
    <citation type="submission" date="2021-03" db="EMBL/GenBank/DDBJ databases">
        <authorList>
            <person name="Ayuk M.A."/>
            <person name="Robinson C.J."/>
            <person name="Anderson W.A."/>
            <person name="Gugssa A."/>
            <person name="Somiranjan G."/>
            <person name="Allen-Mcfarlane R.F."/>
            <person name="Moore M."/>
            <person name="Davis A."/>
            <person name="Oduguwa K."/>
            <person name="Anike A.C."/>
            <person name="Hodgson K."/>
            <person name="Anozie O.M."/>
            <person name="Anyia G."/>
            <person name="Belai M.H."/>
            <person name="Britford J.S."/>
            <person name="Brown T.M."/>
            <person name="Bushrod L.M."/>
            <person name="Cason K.M."/>
            <person name="Clark A.S."/>
            <person name="Clay C.B."/>
            <person name="Dykes K.M."/>
            <person name="Gary T.D."/>
            <person name="Graham K.R."/>
            <person name="Green I.M."/>
            <person name="Hill I.C."/>
            <person name="Jarmon D.A."/>
            <person name="Mason C.D."/>
            <person name="Mongo I."/>
            <person name="Sims A.M."/>
            <person name="Tailey I.L."/>
            <person name="Tate L."/>
            <person name="Toingar J.A."/>
            <person name="Townsend M."/>
            <person name="Young J.A."/>
            <person name="Le K.B."/>
            <person name="Garlena R.A."/>
            <person name="Russell D.A."/>
            <person name="Jacobs-Sera D."/>
            <person name="Hatfull G.F."/>
        </authorList>
    </citation>
    <scope>NUCLEOTIDE SEQUENCE</scope>
</reference>
<evidence type="ECO:0000313" key="2">
    <source>
        <dbReference type="Proteomes" id="UP000693687"/>
    </source>
</evidence>
<organism evidence="1 2">
    <name type="scientific">Mycobacterium phage Burton</name>
    <dbReference type="NCBI Taxonomy" id="2836019"/>
    <lineage>
        <taxon>Viruses</taxon>
        <taxon>Duplodnaviria</taxon>
        <taxon>Heunggongvirae</taxon>
        <taxon>Uroviricota</taxon>
        <taxon>Caudoviricetes</taxon>
        <taxon>Fromanvirus</taxon>
        <taxon>Fromanvirus museum</taxon>
    </lineage>
</organism>
<sequence length="131" mass="14043">MPLYYGRSGLNKVVSHLPGVVHEMRSEADEVADRAKANLAAARASTQWEKIHGPDHLTKITRTNGSVDAYVNMEAPSPESIEYGHYPSGVFDPEKYGRVTKAPQGLYILTGAAGFGGQTAISTGAKRGKRG</sequence>
<protein>
    <recommendedName>
        <fullName evidence="3">Head-to-tail connector protein</fullName>
    </recommendedName>
</protein>
<name>A0A8F3E4E7_9CAUD</name>
<dbReference type="InterPro" id="IPR039452">
    <property type="entry name" value="DUF5403"/>
</dbReference>
<dbReference type="Pfam" id="PF17395">
    <property type="entry name" value="DUF5403"/>
    <property type="match status" value="1"/>
</dbReference>
<accession>A0A8F3E4E7</accession>